<feature type="chain" id="PRO_5022231445" evidence="1">
    <location>
        <begin position="23"/>
        <end position="272"/>
    </location>
</feature>
<feature type="signal peptide" evidence="1">
    <location>
        <begin position="1"/>
        <end position="22"/>
    </location>
</feature>
<reference evidence="2 3" key="1">
    <citation type="submission" date="2019-02" db="EMBL/GenBank/DDBJ databases">
        <title>Deep-cultivation of Planctomycetes and their phenomic and genomic characterization uncovers novel biology.</title>
        <authorList>
            <person name="Wiegand S."/>
            <person name="Jogler M."/>
            <person name="Boedeker C."/>
            <person name="Pinto D."/>
            <person name="Vollmers J."/>
            <person name="Rivas-Marin E."/>
            <person name="Kohn T."/>
            <person name="Peeters S.H."/>
            <person name="Heuer A."/>
            <person name="Rast P."/>
            <person name="Oberbeckmann S."/>
            <person name="Bunk B."/>
            <person name="Jeske O."/>
            <person name="Meyerdierks A."/>
            <person name="Storesund J.E."/>
            <person name="Kallscheuer N."/>
            <person name="Luecker S."/>
            <person name="Lage O.M."/>
            <person name="Pohl T."/>
            <person name="Merkel B.J."/>
            <person name="Hornburger P."/>
            <person name="Mueller R.-W."/>
            <person name="Bruemmer F."/>
            <person name="Labrenz M."/>
            <person name="Spormann A.M."/>
            <person name="Op den Camp H."/>
            <person name="Overmann J."/>
            <person name="Amann R."/>
            <person name="Jetten M.S.M."/>
            <person name="Mascher T."/>
            <person name="Medema M.H."/>
            <person name="Devos D.P."/>
            <person name="Kaster A.-K."/>
            <person name="Ovreas L."/>
            <person name="Rohde M."/>
            <person name="Galperin M.Y."/>
            <person name="Jogler C."/>
        </authorList>
    </citation>
    <scope>NUCLEOTIDE SEQUENCE [LARGE SCALE GENOMIC DNA]</scope>
    <source>
        <strain evidence="2 3">EC9</strain>
    </source>
</reference>
<proteinExistence type="predicted"/>
<dbReference type="RefSeq" id="WP_246106043.1">
    <property type="nucleotide sequence ID" value="NZ_CP036261.1"/>
</dbReference>
<evidence type="ECO:0000313" key="2">
    <source>
        <dbReference type="EMBL" id="QDS87817.1"/>
    </source>
</evidence>
<dbReference type="EMBL" id="CP036261">
    <property type="protein sequence ID" value="QDS87817.1"/>
    <property type="molecule type" value="Genomic_DNA"/>
</dbReference>
<keyword evidence="3" id="KW-1185">Reference proteome</keyword>
<protein>
    <submittedName>
        <fullName evidence="2">Uncharacterized protein</fullName>
    </submittedName>
</protein>
<dbReference type="SUPFAM" id="SSF63825">
    <property type="entry name" value="YWTD domain"/>
    <property type="match status" value="1"/>
</dbReference>
<name>A0A517LYW1_9BACT</name>
<dbReference type="AlphaFoldDB" id="A0A517LYW1"/>
<gene>
    <name evidence="2" type="ORF">EC9_20000</name>
</gene>
<organism evidence="2 3">
    <name type="scientific">Rosistilla ulvae</name>
    <dbReference type="NCBI Taxonomy" id="1930277"/>
    <lineage>
        <taxon>Bacteria</taxon>
        <taxon>Pseudomonadati</taxon>
        <taxon>Planctomycetota</taxon>
        <taxon>Planctomycetia</taxon>
        <taxon>Pirellulales</taxon>
        <taxon>Pirellulaceae</taxon>
        <taxon>Rosistilla</taxon>
    </lineage>
</organism>
<keyword evidence="1" id="KW-0732">Signal</keyword>
<sequence length="272" mass="29446" precursor="true">MKFASIAFLMILAAAVAPGLSADDTKPAEKTVSTFPNQVDCEGAYPHHLQGVCTDGDAIYWSFTTTLVKTDLDGEVITKIPVANHHGDLCVDEGKIYVAVNLGRFNDPQGNADSWVYVYDAADLKEVARHETQEVFHGAGGIGVYDGRFYVVGGLPSDIEVNYVYQYDADFTFVKKHIVASGQTLLGIQTATFAHDRWWFGCYGSPAETLVTDANFKMIGRYKFNCSLGIEKLPGGELLVASGRCVKGTGCTGRVTRAVPDATTGLKLIQTK</sequence>
<accession>A0A517LYW1</accession>
<dbReference type="Gene3D" id="2.130.10.10">
    <property type="entry name" value="YVTN repeat-like/Quinoprotein amine dehydrogenase"/>
    <property type="match status" value="1"/>
</dbReference>
<evidence type="ECO:0000256" key="1">
    <source>
        <dbReference type="SAM" id="SignalP"/>
    </source>
</evidence>
<dbReference type="KEGG" id="ruv:EC9_20000"/>
<dbReference type="Proteomes" id="UP000319557">
    <property type="component" value="Chromosome"/>
</dbReference>
<dbReference type="InterPro" id="IPR015943">
    <property type="entry name" value="WD40/YVTN_repeat-like_dom_sf"/>
</dbReference>
<evidence type="ECO:0000313" key="3">
    <source>
        <dbReference type="Proteomes" id="UP000319557"/>
    </source>
</evidence>